<keyword evidence="2" id="KW-1185">Reference proteome</keyword>
<dbReference type="RefSeq" id="WP_190992537.1">
    <property type="nucleotide sequence ID" value="NZ_JACOIK010000001.1"/>
</dbReference>
<dbReference type="InterPro" id="IPR019619">
    <property type="entry name" value="DUF2490"/>
</dbReference>
<dbReference type="EMBL" id="JACOIK010000001">
    <property type="protein sequence ID" value="MBD1431524.1"/>
    <property type="molecule type" value="Genomic_DNA"/>
</dbReference>
<accession>A0ABR7YJU2</accession>
<organism evidence="1 2">
    <name type="scientific">Sphingobacterium micropteri</name>
    <dbReference type="NCBI Taxonomy" id="2763501"/>
    <lineage>
        <taxon>Bacteria</taxon>
        <taxon>Pseudomonadati</taxon>
        <taxon>Bacteroidota</taxon>
        <taxon>Sphingobacteriia</taxon>
        <taxon>Sphingobacteriales</taxon>
        <taxon>Sphingobacteriaceae</taxon>
        <taxon>Sphingobacterium</taxon>
    </lineage>
</organism>
<proteinExistence type="predicted"/>
<dbReference type="Proteomes" id="UP000602759">
    <property type="component" value="Unassembled WGS sequence"/>
</dbReference>
<dbReference type="SUPFAM" id="SSF56935">
    <property type="entry name" value="Porins"/>
    <property type="match status" value="1"/>
</dbReference>
<protein>
    <submittedName>
        <fullName evidence="1">DUF2490 domain-containing protein</fullName>
    </submittedName>
</protein>
<evidence type="ECO:0000313" key="1">
    <source>
        <dbReference type="EMBL" id="MBD1431524.1"/>
    </source>
</evidence>
<comment type="caution">
    <text evidence="1">The sequence shown here is derived from an EMBL/GenBank/DDBJ whole genome shotgun (WGS) entry which is preliminary data.</text>
</comment>
<sequence>MRIFFGTLIGIFITSLSFAQKDPQGWLIYFGQTKIKTSKFAIHHELQLRDHQLMGDHNQTLLRIGLQYQAKPYLWTTVGYGFIYNEQAGSPNRPFHENRIYQELLFSHKASRASIRHRVRLEERFIEDRDFSGRFRYCLFADIPFTPHGLGAKGWYAAMYDEIFLNLSNDDDMHVFDRNRAYLGLGYKISDGLGIQLGYMYQNVGTAKGTNHALLSVHHQVKWK</sequence>
<name>A0ABR7YJU2_9SPHI</name>
<dbReference type="Pfam" id="PF10677">
    <property type="entry name" value="DUF2490"/>
    <property type="match status" value="1"/>
</dbReference>
<gene>
    <name evidence="1" type="ORF">H8B06_01695</name>
</gene>
<reference evidence="1 2" key="1">
    <citation type="submission" date="2020-08" db="EMBL/GenBank/DDBJ databases">
        <title>Sphingobacterium sp. DN00404 isolated from aquaculture water.</title>
        <authorList>
            <person name="Zhang M."/>
        </authorList>
    </citation>
    <scope>NUCLEOTIDE SEQUENCE [LARGE SCALE GENOMIC DNA]</scope>
    <source>
        <strain evidence="1 2">DN00404</strain>
    </source>
</reference>
<evidence type="ECO:0000313" key="2">
    <source>
        <dbReference type="Proteomes" id="UP000602759"/>
    </source>
</evidence>